<evidence type="ECO:0000313" key="5">
    <source>
        <dbReference type="EMBL" id="KIT15643.1"/>
    </source>
</evidence>
<dbReference type="InterPro" id="IPR008220">
    <property type="entry name" value="HAT_MetX-like"/>
</dbReference>
<dbReference type="AlphaFoldDB" id="A0A0D1D6P8"/>
<sequence>MRTIRQPALAAAISVVAFAAAGTAFAQERAFPEPERDFYVIENFAFENGSVLPEMTVSYLTIGNPENPPVLITHGTTGQAEGMLGDPFAGNLYGTGQPLDAEKYFLILVDAIGAGQSSKPSDGLRTDFPEQTLMDMVNAQKMLLEDHLGIDRLHLKIGFSMGGMLTWTWLTEYPDFMDGGVPIASLPGPMAGRNWMMRRMVIDAVRDDPAWNGGDYDEQPPMLQYMSAWFGIATSNGNLRLQEIGATREQADAFVDDRKAKTTVGDANDVMYMWNASRNFDPTPKLGEIEARVLVILSQDDERNPVELPMLEQNMALIPDAELYIVPEDAETRGHGTTYNAGYYADVLGAWMKTLPNAPEGLEQE</sequence>
<dbReference type="PATRIC" id="fig|935700.4.peg.2708"/>
<dbReference type="PANTHER" id="PTHR32268:SF11">
    <property type="entry name" value="HOMOSERINE O-ACETYLTRANSFERASE"/>
    <property type="match status" value="1"/>
</dbReference>
<dbReference type="RefSeq" id="WP_043919418.1">
    <property type="nucleotide sequence ID" value="NZ_FZPF01000004.1"/>
</dbReference>
<dbReference type="InterPro" id="IPR000073">
    <property type="entry name" value="AB_hydrolase_1"/>
</dbReference>
<dbReference type="EMBL" id="JYFE01000047">
    <property type="protein sequence ID" value="KIT15643.1"/>
    <property type="molecule type" value="Genomic_DNA"/>
</dbReference>
<dbReference type="EC" id="2.3.1.31" evidence="5"/>
<name>A0A0D1D6P8_9RHOB</name>
<feature type="signal peptide" evidence="3">
    <location>
        <begin position="1"/>
        <end position="26"/>
    </location>
</feature>
<accession>A0A0D1D6P8</accession>
<evidence type="ECO:0000313" key="6">
    <source>
        <dbReference type="Proteomes" id="UP000032232"/>
    </source>
</evidence>
<feature type="active site" evidence="2">
    <location>
        <position position="301"/>
    </location>
</feature>
<dbReference type="GO" id="GO:0009092">
    <property type="term" value="P:homoserine metabolic process"/>
    <property type="evidence" value="ECO:0007669"/>
    <property type="project" value="TreeGrafter"/>
</dbReference>
<dbReference type="PIRSF" id="PIRSF000443">
    <property type="entry name" value="Homoser_Ac_trans"/>
    <property type="match status" value="1"/>
</dbReference>
<reference evidence="5 6" key="1">
    <citation type="submission" date="2015-02" db="EMBL/GenBank/DDBJ databases">
        <title>Genome Sequence of Jannaschia aquimarina DSM28248, a member of the Roseobacter clade.</title>
        <authorList>
            <person name="Voget S."/>
            <person name="Daniel R."/>
        </authorList>
    </citation>
    <scope>NUCLEOTIDE SEQUENCE [LARGE SCALE GENOMIC DNA]</scope>
    <source>
        <strain evidence="5 6">GSW-M26</strain>
    </source>
</reference>
<dbReference type="Gene3D" id="3.40.50.1820">
    <property type="entry name" value="alpha/beta hydrolase"/>
    <property type="match status" value="1"/>
</dbReference>
<keyword evidence="6" id="KW-1185">Reference proteome</keyword>
<dbReference type="PANTHER" id="PTHR32268">
    <property type="entry name" value="HOMOSERINE O-ACETYLTRANSFERASE"/>
    <property type="match status" value="1"/>
</dbReference>
<keyword evidence="3" id="KW-0732">Signal</keyword>
<dbReference type="NCBIfam" id="NF005071">
    <property type="entry name" value="PRK06489.1"/>
    <property type="match status" value="1"/>
</dbReference>
<feature type="active site" description="Nucleophile" evidence="2">
    <location>
        <position position="160"/>
    </location>
</feature>
<dbReference type="SUPFAM" id="SSF53474">
    <property type="entry name" value="alpha/beta-Hydrolases"/>
    <property type="match status" value="1"/>
</dbReference>
<keyword evidence="1 5" id="KW-0808">Transferase</keyword>
<dbReference type="STRING" id="935700.jaqu_26240"/>
<dbReference type="Pfam" id="PF00561">
    <property type="entry name" value="Abhydrolase_1"/>
    <property type="match status" value="1"/>
</dbReference>
<comment type="caution">
    <text evidence="5">The sequence shown here is derived from an EMBL/GenBank/DDBJ whole genome shotgun (WGS) entry which is preliminary data.</text>
</comment>
<dbReference type="GO" id="GO:0004414">
    <property type="term" value="F:homoserine O-acetyltransferase activity"/>
    <property type="evidence" value="ECO:0007669"/>
    <property type="project" value="UniProtKB-EC"/>
</dbReference>
<feature type="domain" description="AB hydrolase-1" evidence="4">
    <location>
        <begin position="68"/>
        <end position="326"/>
    </location>
</feature>
<dbReference type="OrthoDB" id="9800754at2"/>
<protein>
    <submittedName>
        <fullName evidence="5">MetX protein</fullName>
        <ecNumber evidence="5">2.3.1.31</ecNumber>
    </submittedName>
</protein>
<dbReference type="InterPro" id="IPR029058">
    <property type="entry name" value="AB_hydrolase_fold"/>
</dbReference>
<evidence type="ECO:0000256" key="1">
    <source>
        <dbReference type="ARBA" id="ARBA00022679"/>
    </source>
</evidence>
<gene>
    <name evidence="5" type="primary">metX</name>
    <name evidence="5" type="ORF">jaqu_26240</name>
</gene>
<organism evidence="5 6">
    <name type="scientific">Jannaschia aquimarina</name>
    <dbReference type="NCBI Taxonomy" id="935700"/>
    <lineage>
        <taxon>Bacteria</taxon>
        <taxon>Pseudomonadati</taxon>
        <taxon>Pseudomonadota</taxon>
        <taxon>Alphaproteobacteria</taxon>
        <taxon>Rhodobacterales</taxon>
        <taxon>Roseobacteraceae</taxon>
        <taxon>Jannaschia</taxon>
    </lineage>
</organism>
<feature type="active site" evidence="2">
    <location>
        <position position="335"/>
    </location>
</feature>
<evidence type="ECO:0000256" key="3">
    <source>
        <dbReference type="SAM" id="SignalP"/>
    </source>
</evidence>
<proteinExistence type="predicted"/>
<feature type="chain" id="PRO_5002228989" evidence="3">
    <location>
        <begin position="27"/>
        <end position="365"/>
    </location>
</feature>
<dbReference type="Proteomes" id="UP000032232">
    <property type="component" value="Unassembled WGS sequence"/>
</dbReference>
<evidence type="ECO:0000256" key="2">
    <source>
        <dbReference type="PIRSR" id="PIRSR000443-1"/>
    </source>
</evidence>
<evidence type="ECO:0000259" key="4">
    <source>
        <dbReference type="Pfam" id="PF00561"/>
    </source>
</evidence>
<dbReference type="GO" id="GO:0009086">
    <property type="term" value="P:methionine biosynthetic process"/>
    <property type="evidence" value="ECO:0007669"/>
    <property type="project" value="TreeGrafter"/>
</dbReference>
<keyword evidence="5" id="KW-0012">Acyltransferase</keyword>